<evidence type="ECO:0000313" key="1">
    <source>
        <dbReference type="EMBL" id="OEY95825.1"/>
    </source>
</evidence>
<proteinExistence type="predicted"/>
<organism evidence="1 2">
    <name type="scientific">Acinetobacter qingfengensis</name>
    <dbReference type="NCBI Taxonomy" id="1262585"/>
    <lineage>
        <taxon>Bacteria</taxon>
        <taxon>Pseudomonadati</taxon>
        <taxon>Pseudomonadota</taxon>
        <taxon>Gammaproteobacteria</taxon>
        <taxon>Moraxellales</taxon>
        <taxon>Moraxellaceae</taxon>
        <taxon>Acinetobacter</taxon>
    </lineage>
</organism>
<evidence type="ECO:0000313" key="2">
    <source>
        <dbReference type="Proteomes" id="UP000185895"/>
    </source>
</evidence>
<keyword evidence="2" id="KW-1185">Reference proteome</keyword>
<dbReference type="STRING" id="1262585.BJI46_02585"/>
<dbReference type="EMBL" id="MKKK01000023">
    <property type="protein sequence ID" value="OEY95825.1"/>
    <property type="molecule type" value="Genomic_DNA"/>
</dbReference>
<dbReference type="OrthoDB" id="7510727at2"/>
<protein>
    <submittedName>
        <fullName evidence="1">Uncharacterized protein</fullName>
    </submittedName>
</protein>
<gene>
    <name evidence="1" type="ORF">BJI46_02585</name>
</gene>
<comment type="caution">
    <text evidence="1">The sequence shown here is derived from an EMBL/GenBank/DDBJ whole genome shotgun (WGS) entry which is preliminary data.</text>
</comment>
<accession>A0A1E7R966</accession>
<name>A0A1E7R966_9GAMM</name>
<dbReference type="RefSeq" id="WP_070069860.1">
    <property type="nucleotide sequence ID" value="NZ_MKKK01000023.1"/>
</dbReference>
<reference evidence="1 2" key="1">
    <citation type="submission" date="2016-09" db="EMBL/GenBank/DDBJ databases">
        <authorList>
            <person name="Capua I."/>
            <person name="De Benedictis P."/>
            <person name="Joannis T."/>
            <person name="Lombin L.H."/>
            <person name="Cattoli G."/>
        </authorList>
    </citation>
    <scope>NUCLEOTIDE SEQUENCE [LARGE SCALE GENOMIC DNA]</scope>
    <source>
        <strain evidence="1 2">ANC 4671</strain>
    </source>
</reference>
<dbReference type="AlphaFoldDB" id="A0A1E7R966"/>
<sequence length="129" mass="14613">MSLDASIWAWKAQVKNSSQRLVLLTLADRAGETHRCYAKYQVREQTANHDKQVRRQQGVANQLTDKQITAFSQKLAHHPEFAGFFAYAGESYEQLAARIAMKLSDPVQAKQWERYLKQVGFKGSLQGAA</sequence>
<dbReference type="Proteomes" id="UP000185895">
    <property type="component" value="Unassembled WGS sequence"/>
</dbReference>